<dbReference type="InterPro" id="IPR029057">
    <property type="entry name" value="PRTase-like"/>
</dbReference>
<protein>
    <recommendedName>
        <fullName evidence="3">Phosphoribosyltransferase domain-containing protein</fullName>
    </recommendedName>
</protein>
<evidence type="ECO:0000313" key="2">
    <source>
        <dbReference type="Proteomes" id="UP001156664"/>
    </source>
</evidence>
<name>A0ABQ5YNV4_9BURK</name>
<proteinExistence type="predicted"/>
<gene>
    <name evidence="1" type="ORF">GCM10007875_13740</name>
</gene>
<dbReference type="InterPro" id="IPR000836">
    <property type="entry name" value="PRTase_dom"/>
</dbReference>
<evidence type="ECO:0000313" key="1">
    <source>
        <dbReference type="EMBL" id="GLR26285.1"/>
    </source>
</evidence>
<organism evidence="1 2">
    <name type="scientific">Limnobacter litoralis</name>
    <dbReference type="NCBI Taxonomy" id="481366"/>
    <lineage>
        <taxon>Bacteria</taxon>
        <taxon>Pseudomonadati</taxon>
        <taxon>Pseudomonadota</taxon>
        <taxon>Betaproteobacteria</taxon>
        <taxon>Burkholderiales</taxon>
        <taxon>Burkholderiaceae</taxon>
        <taxon>Limnobacter</taxon>
    </lineage>
</organism>
<dbReference type="EMBL" id="BSOJ01000014">
    <property type="protein sequence ID" value="GLR26285.1"/>
    <property type="molecule type" value="Genomic_DNA"/>
</dbReference>
<dbReference type="SUPFAM" id="SSF53271">
    <property type="entry name" value="PRTase-like"/>
    <property type="match status" value="1"/>
</dbReference>
<accession>A0ABQ5YNV4</accession>
<comment type="caution">
    <text evidence="1">The sequence shown here is derived from an EMBL/GenBank/DDBJ whole genome shotgun (WGS) entry which is preliminary data.</text>
</comment>
<dbReference type="CDD" id="cd06223">
    <property type="entry name" value="PRTases_typeI"/>
    <property type="match status" value="1"/>
</dbReference>
<evidence type="ECO:0008006" key="3">
    <source>
        <dbReference type="Google" id="ProtNLM"/>
    </source>
</evidence>
<dbReference type="Gene3D" id="3.40.50.2020">
    <property type="match status" value="1"/>
</dbReference>
<reference evidence="2" key="1">
    <citation type="journal article" date="2019" name="Int. J. Syst. Evol. Microbiol.">
        <title>The Global Catalogue of Microorganisms (GCM) 10K type strain sequencing project: providing services to taxonomists for standard genome sequencing and annotation.</title>
        <authorList>
            <consortium name="The Broad Institute Genomics Platform"/>
            <consortium name="The Broad Institute Genome Sequencing Center for Infectious Disease"/>
            <person name="Wu L."/>
            <person name="Ma J."/>
        </authorList>
    </citation>
    <scope>NUCLEOTIDE SEQUENCE [LARGE SCALE GENOMIC DNA]</scope>
    <source>
        <strain evidence="2">NBRC 105857</strain>
    </source>
</reference>
<keyword evidence="2" id="KW-1185">Reference proteome</keyword>
<dbReference type="Proteomes" id="UP001156664">
    <property type="component" value="Unassembled WGS sequence"/>
</dbReference>
<sequence length="237" mass="26135">MHFPPRYPWSNFPPVSIHSPESAVKKHPLYNASKSGDPEAAFRLVSELVSPSVTKSLIDRYATELPILVSAHALESSGVNAIPAALAELLEEKTGFESDTDVVQTNVVSHTGASGIHRIAHQAMFTGTIIRNRNYLLVDDFVGQGGTLANLRGYILDKGGRVVAATVLTGKPYSATICLESQTLQRLRDKHGKNLESWWPDKFGHSLDCLTESEARYLEKIESFESIRYRIAQAEQS</sequence>